<sequence>MSSNNIEINQLQISSSDDEKNYTTDIIKVIIEYDSYVVYNLKNNAIINKSKDVDSLIEKLLKNDFNNNVLRILKFQYLLNDINNRTLTMSHPYIFEDEKSLFTD</sequence>
<dbReference type="EMBL" id="SAYG01000006">
    <property type="protein sequence ID" value="TXJ45242.1"/>
    <property type="molecule type" value="Genomic_DNA"/>
</dbReference>
<proteinExistence type="predicted"/>
<protein>
    <submittedName>
        <fullName evidence="1">Uncharacterized protein</fullName>
    </submittedName>
</protein>
<dbReference type="Proteomes" id="UP000324574">
    <property type="component" value="Unassembled WGS sequence"/>
</dbReference>
<dbReference type="RefSeq" id="WP_147525903.1">
    <property type="nucleotide sequence ID" value="NZ_SAYG01000006.1"/>
</dbReference>
<accession>A0A5C8F7R8</accession>
<reference evidence="1 2" key="1">
    <citation type="journal article" date="1992" name="Lakartidningen">
        <title>[Penicillin V and not amoxicillin is the first choice preparation in acute otitis].</title>
        <authorList>
            <person name="Kamme C."/>
            <person name="Lundgren K."/>
            <person name="Prellner K."/>
        </authorList>
    </citation>
    <scope>NUCLEOTIDE SEQUENCE [LARGE SCALE GENOMIC DNA]</scope>
    <source>
        <strain evidence="1 2">PC3714II</strain>
    </source>
</reference>
<comment type="caution">
    <text evidence="1">The sequence shown here is derived from an EMBL/GenBank/DDBJ whole genome shotgun (WGS) entry which is preliminary data.</text>
</comment>
<dbReference type="AlphaFoldDB" id="A0A5C8F7R8"/>
<organism evidence="1 2">
    <name type="scientific">Brachyspira aalborgi</name>
    <dbReference type="NCBI Taxonomy" id="29522"/>
    <lineage>
        <taxon>Bacteria</taxon>
        <taxon>Pseudomonadati</taxon>
        <taxon>Spirochaetota</taxon>
        <taxon>Spirochaetia</taxon>
        <taxon>Brachyspirales</taxon>
        <taxon>Brachyspiraceae</taxon>
        <taxon>Brachyspira</taxon>
    </lineage>
</organism>
<evidence type="ECO:0000313" key="1">
    <source>
        <dbReference type="EMBL" id="TXJ45242.1"/>
    </source>
</evidence>
<gene>
    <name evidence="1" type="ORF">EPJ70_02315</name>
</gene>
<name>A0A5C8F7R8_9SPIR</name>
<evidence type="ECO:0000313" key="2">
    <source>
        <dbReference type="Proteomes" id="UP000324574"/>
    </source>
</evidence>